<protein>
    <submittedName>
        <fullName evidence="2">Methylenetetrahydrofolate reductase</fullName>
    </submittedName>
</protein>
<dbReference type="EMBL" id="CP121252">
    <property type="protein sequence ID" value="WFP16309.1"/>
    <property type="molecule type" value="Genomic_DNA"/>
</dbReference>
<evidence type="ECO:0000313" key="3">
    <source>
        <dbReference type="Proteomes" id="UP001219037"/>
    </source>
</evidence>
<accession>A0ABY8H589</accession>
<reference evidence="2 3" key="1">
    <citation type="submission" date="2023-04" db="EMBL/GenBank/DDBJ databases">
        <title>Funneling lignin-derived compounds into biodiesel using alkali-halophilic Citricoccus sp. P2.</title>
        <authorList>
            <person name="Luo C.-B."/>
        </authorList>
    </citation>
    <scope>NUCLEOTIDE SEQUENCE [LARGE SCALE GENOMIC DNA]</scope>
    <source>
        <strain evidence="2 3">P2</strain>
    </source>
</reference>
<evidence type="ECO:0000256" key="1">
    <source>
        <dbReference type="ARBA" id="ARBA00023002"/>
    </source>
</evidence>
<dbReference type="RefSeq" id="WP_278157459.1">
    <property type="nucleotide sequence ID" value="NZ_CP121252.1"/>
</dbReference>
<name>A0ABY8H589_9MICC</name>
<dbReference type="InterPro" id="IPR029041">
    <property type="entry name" value="FAD-linked_oxidoreductase-like"/>
</dbReference>
<keyword evidence="3" id="KW-1185">Reference proteome</keyword>
<proteinExistence type="predicted"/>
<keyword evidence="1" id="KW-0560">Oxidoreductase</keyword>
<gene>
    <name evidence="2" type="ORF">P8192_13140</name>
</gene>
<organism evidence="2 3">
    <name type="scientific">Citricoccus muralis</name>
    <dbReference type="NCBI Taxonomy" id="169134"/>
    <lineage>
        <taxon>Bacteria</taxon>
        <taxon>Bacillati</taxon>
        <taxon>Actinomycetota</taxon>
        <taxon>Actinomycetes</taxon>
        <taxon>Micrococcales</taxon>
        <taxon>Micrococcaceae</taxon>
        <taxon>Citricoccus</taxon>
    </lineage>
</organism>
<sequence length="285" mass="31209">MHDIRAPYTLEVTGKAIAQIEDAKDAIPAGTPINIAFLGNEHHSQRVNAASVIRAGGFEPVPIISSRRLRSGEDRDQLIDALFAVASPSRVLLVGGDPDLQAGPFENSMELMSTAFLDGYDIQQVGIVAYPEGHPKIETDILWDSLRWKLGFLQDAGRDVEITTQYALDPESIVEWLKSLRSEGITVPVRIGVPGPAKASTIVGYARQFGVNITDDAAERYGVATVDGDREFDGDRQFGADQFLDDLTAGLNRLSNEDRGDVLFHLYPFGGMADSVRWINRRLAN</sequence>
<dbReference type="SUPFAM" id="SSF51730">
    <property type="entry name" value="FAD-linked oxidoreductase"/>
    <property type="match status" value="1"/>
</dbReference>
<dbReference type="Proteomes" id="UP001219037">
    <property type="component" value="Chromosome"/>
</dbReference>
<dbReference type="Gene3D" id="3.20.20.220">
    <property type="match status" value="1"/>
</dbReference>
<evidence type="ECO:0000313" key="2">
    <source>
        <dbReference type="EMBL" id="WFP16309.1"/>
    </source>
</evidence>